<proteinExistence type="predicted"/>
<dbReference type="KEGG" id="moc:BB934_44905"/>
<reference evidence="2" key="1">
    <citation type="submission" date="2016-07" db="EMBL/GenBank/DDBJ databases">
        <title>Microvirga ossetica sp. nov. a new species of rhizobia isolated from root nodules of the legume species Vicia alpestris Steven originated from North Ossetia region in the Caucasus.</title>
        <authorList>
            <person name="Safronova V.I."/>
            <person name="Kuznetsova I.G."/>
            <person name="Sazanova A.L."/>
            <person name="Belimov A."/>
            <person name="Andronov E."/>
            <person name="Osledkin Y.S."/>
            <person name="Onishchuk O.P."/>
            <person name="Kurchak O.N."/>
            <person name="Shaposhnikov A.I."/>
            <person name="Willems A."/>
            <person name="Tikhonovich I.A."/>
        </authorList>
    </citation>
    <scope>NUCLEOTIDE SEQUENCE [LARGE SCALE GENOMIC DNA]</scope>
    <source>
        <strain evidence="2">V5/3M</strain>
        <plasmid evidence="2">unnamed4</plasmid>
    </source>
</reference>
<evidence type="ECO:0000256" key="1">
    <source>
        <dbReference type="SAM" id="SignalP"/>
    </source>
</evidence>
<name>A0A1B2EZ91_9HYPH</name>
<evidence type="ECO:0000313" key="2">
    <source>
        <dbReference type="EMBL" id="ANY85305.1"/>
    </source>
</evidence>
<feature type="chain" id="PRO_5008536636" description="LTXXQ motif family protein" evidence="1">
    <location>
        <begin position="23"/>
        <end position="176"/>
    </location>
</feature>
<dbReference type="InterPro" id="IPR012899">
    <property type="entry name" value="LTXXQ"/>
</dbReference>
<dbReference type="Pfam" id="PF07813">
    <property type="entry name" value="LTXXQ"/>
    <property type="match status" value="1"/>
</dbReference>
<feature type="signal peptide" evidence="1">
    <location>
        <begin position="1"/>
        <end position="22"/>
    </location>
</feature>
<evidence type="ECO:0008006" key="3">
    <source>
        <dbReference type="Google" id="ProtNLM"/>
    </source>
</evidence>
<dbReference type="EMBL" id="CP016620">
    <property type="protein sequence ID" value="ANY85305.1"/>
    <property type="molecule type" value="Genomic_DNA"/>
</dbReference>
<dbReference type="RefSeq" id="WP_099516085.1">
    <property type="nucleotide sequence ID" value="NZ_CP016620.1"/>
</dbReference>
<organism evidence="2">
    <name type="scientific">Microvirga ossetica</name>
    <dbReference type="NCBI Taxonomy" id="1882682"/>
    <lineage>
        <taxon>Bacteria</taxon>
        <taxon>Pseudomonadati</taxon>
        <taxon>Pseudomonadota</taxon>
        <taxon>Alphaproteobacteria</taxon>
        <taxon>Hyphomicrobiales</taxon>
        <taxon>Methylobacteriaceae</taxon>
        <taxon>Microvirga</taxon>
    </lineage>
</organism>
<dbReference type="AlphaFoldDB" id="A0A1B2EZ91"/>
<gene>
    <name evidence="2" type="ORF">BB934_44905</name>
</gene>
<dbReference type="GO" id="GO:0042597">
    <property type="term" value="C:periplasmic space"/>
    <property type="evidence" value="ECO:0007669"/>
    <property type="project" value="InterPro"/>
</dbReference>
<sequence>MRKGMIGTVAALFIVGAPMAHAQQAAPAPGGTPDSGRLNQAEFKMLTDIRVGVIRAALQLTPEQEKLWPAVEEAIRARAETRYRRLAALGERMGQWRDVDPVQLYRQRADVLADRAAGLRKLADAWQPLYQSLTADQKTRLRLVTVRAIEGLRNAIENRGMEFDDEEDIELWVAPH</sequence>
<dbReference type="OrthoDB" id="8451554at2"/>
<accession>A0A1B2EZ91</accession>
<geneLocation type="plasmid" evidence="2">
    <name>unnamed4</name>
</geneLocation>
<keyword evidence="1" id="KW-0732">Signal</keyword>
<protein>
    <recommendedName>
        <fullName evidence="3">LTXXQ motif family protein</fullName>
    </recommendedName>
</protein>
<keyword evidence="2" id="KW-0614">Plasmid</keyword>